<dbReference type="EMBL" id="JALNTZ010000004">
    <property type="protein sequence ID" value="KAJ3653827.1"/>
    <property type="molecule type" value="Genomic_DNA"/>
</dbReference>
<proteinExistence type="predicted"/>
<protein>
    <submittedName>
        <fullName evidence="1">Uncharacterized protein</fullName>
    </submittedName>
</protein>
<keyword evidence="2" id="KW-1185">Reference proteome</keyword>
<name>A0AA38MEV5_9CUCU</name>
<dbReference type="Proteomes" id="UP001168821">
    <property type="component" value="Unassembled WGS sequence"/>
</dbReference>
<gene>
    <name evidence="1" type="ORF">Zmor_013059</name>
</gene>
<evidence type="ECO:0000313" key="2">
    <source>
        <dbReference type="Proteomes" id="UP001168821"/>
    </source>
</evidence>
<accession>A0AA38MEV5</accession>
<sequence>MHIETAGPNADNSILNFTFLRFRRAGFTKREIQSAKVVSLGRGGGPKWNTGSRRSEELLSLGFRSFPQLGGCKIREVKERSES</sequence>
<reference evidence="1" key="1">
    <citation type="journal article" date="2023" name="G3 (Bethesda)">
        <title>Whole genome assemblies of Zophobas morio and Tenebrio molitor.</title>
        <authorList>
            <person name="Kaur S."/>
            <person name="Stinson S.A."/>
            <person name="diCenzo G.C."/>
        </authorList>
    </citation>
    <scope>NUCLEOTIDE SEQUENCE</scope>
    <source>
        <strain evidence="1">QUZm001</strain>
    </source>
</reference>
<dbReference type="AlphaFoldDB" id="A0AA38MEV5"/>
<organism evidence="1 2">
    <name type="scientific">Zophobas morio</name>
    <dbReference type="NCBI Taxonomy" id="2755281"/>
    <lineage>
        <taxon>Eukaryota</taxon>
        <taxon>Metazoa</taxon>
        <taxon>Ecdysozoa</taxon>
        <taxon>Arthropoda</taxon>
        <taxon>Hexapoda</taxon>
        <taxon>Insecta</taxon>
        <taxon>Pterygota</taxon>
        <taxon>Neoptera</taxon>
        <taxon>Endopterygota</taxon>
        <taxon>Coleoptera</taxon>
        <taxon>Polyphaga</taxon>
        <taxon>Cucujiformia</taxon>
        <taxon>Tenebrionidae</taxon>
        <taxon>Zophobas</taxon>
    </lineage>
</organism>
<evidence type="ECO:0000313" key="1">
    <source>
        <dbReference type="EMBL" id="KAJ3653827.1"/>
    </source>
</evidence>
<comment type="caution">
    <text evidence="1">The sequence shown here is derived from an EMBL/GenBank/DDBJ whole genome shotgun (WGS) entry which is preliminary data.</text>
</comment>